<evidence type="ECO:0000313" key="2">
    <source>
        <dbReference type="Proteomes" id="UP000027850"/>
    </source>
</evidence>
<evidence type="ECO:0000313" key="1">
    <source>
        <dbReference type="EMBL" id="KDS37918.1"/>
    </source>
</evidence>
<accession>A0AB34LCZ9</accession>
<dbReference type="EMBL" id="JNHK01000087">
    <property type="protein sequence ID" value="KDS37918.1"/>
    <property type="molecule type" value="Genomic_DNA"/>
</dbReference>
<dbReference type="Proteomes" id="UP000027850">
    <property type="component" value="Unassembled WGS sequence"/>
</dbReference>
<organism evidence="1 2">
    <name type="scientific">Parabacteroides distasonis str. 3776 D15 i</name>
    <dbReference type="NCBI Taxonomy" id="1339342"/>
    <lineage>
        <taxon>Bacteria</taxon>
        <taxon>Pseudomonadati</taxon>
        <taxon>Bacteroidota</taxon>
        <taxon>Bacteroidia</taxon>
        <taxon>Bacteroidales</taxon>
        <taxon>Tannerellaceae</taxon>
        <taxon>Parabacteroides</taxon>
    </lineage>
</organism>
<sequence length="39" mass="4395">MSRVCTYFMNTTNGNMGVDLKRSISILGEDKRVSKQINS</sequence>
<protein>
    <submittedName>
        <fullName evidence="1">Uncharacterized protein</fullName>
    </submittedName>
</protein>
<name>A0AB34LCZ9_PARDI</name>
<comment type="caution">
    <text evidence="1">The sequence shown here is derived from an EMBL/GenBank/DDBJ whole genome shotgun (WGS) entry which is preliminary data.</text>
</comment>
<gene>
    <name evidence="1" type="ORF">M091_0130</name>
</gene>
<reference evidence="1 2" key="1">
    <citation type="submission" date="2014-04" db="EMBL/GenBank/DDBJ databases">
        <authorList>
            <person name="Sears C."/>
            <person name="Carroll K."/>
            <person name="Sack B.R."/>
            <person name="Qadri F."/>
            <person name="Myers L.L."/>
            <person name="Chung G.-T."/>
            <person name="Escheverria P."/>
            <person name="Fraser C.M."/>
            <person name="Sadzewicz L."/>
            <person name="Shefchek K.A."/>
            <person name="Tallon L."/>
            <person name="Das S.P."/>
            <person name="Daugherty S."/>
            <person name="Mongodin E.F."/>
        </authorList>
    </citation>
    <scope>NUCLEOTIDE SEQUENCE [LARGE SCALE GENOMIC DNA]</scope>
    <source>
        <strain evidence="1 2">3776 D15 i</strain>
    </source>
</reference>
<proteinExistence type="predicted"/>
<dbReference type="AlphaFoldDB" id="A0AB34LCZ9"/>